<dbReference type="InterPro" id="IPR036786">
    <property type="entry name" value="Ribosome_mat_SBDS_N_sf"/>
</dbReference>
<dbReference type="NCBIfam" id="TIGR00291">
    <property type="entry name" value="RNA_SBDS"/>
    <property type="match status" value="1"/>
</dbReference>
<dbReference type="SUPFAM" id="SSF109728">
    <property type="entry name" value="Hypothetical protein AF0491, middle domain"/>
    <property type="match status" value="1"/>
</dbReference>
<dbReference type="InterPro" id="IPR039100">
    <property type="entry name" value="Sdo1/SBDS-like"/>
</dbReference>
<dbReference type="EMBL" id="BARW01001193">
    <property type="protein sequence ID" value="GAI72441.1"/>
    <property type="molecule type" value="Genomic_DNA"/>
</dbReference>
<dbReference type="Pfam" id="PF20268">
    <property type="entry name" value="SBDS_C"/>
    <property type="match status" value="1"/>
</dbReference>
<dbReference type="Pfam" id="PF01172">
    <property type="entry name" value="SBDS_N"/>
    <property type="match status" value="1"/>
</dbReference>
<dbReference type="InterPro" id="IPR018978">
    <property type="entry name" value="SDO1/SBDS_central"/>
</dbReference>
<dbReference type="PANTHER" id="PTHR10927:SF4">
    <property type="entry name" value="RIBOSOME MATURATION PROTEIN SDO1 HOMOLOG"/>
    <property type="match status" value="1"/>
</dbReference>
<dbReference type="InterPro" id="IPR019783">
    <property type="entry name" value="SDO1/SBDS_N"/>
</dbReference>
<dbReference type="GO" id="GO:0042256">
    <property type="term" value="P:cytosolic ribosome assembly"/>
    <property type="evidence" value="ECO:0007669"/>
    <property type="project" value="InterPro"/>
</dbReference>
<comment type="caution">
    <text evidence="5">The sequence shown here is derived from an EMBL/GenBank/DDBJ whole genome shotgun (WGS) entry which is preliminary data.</text>
</comment>
<protein>
    <recommendedName>
        <fullName evidence="6">Ribosome assembly factor SBDS</fullName>
    </recommendedName>
</protein>
<comment type="similarity">
    <text evidence="1">Belongs to the SDO1/SBDS family.</text>
</comment>
<feature type="domain" description="Ribosome maturation protein SDO1/SBDS central" evidence="3">
    <location>
        <begin position="103"/>
        <end position="163"/>
    </location>
</feature>
<proteinExistence type="inferred from homology"/>
<accession>X1RZU1</accession>
<gene>
    <name evidence="5" type="ORF">S12H4_04025</name>
</gene>
<dbReference type="SUPFAM" id="SSF89895">
    <property type="entry name" value="FYSH domain"/>
    <property type="match status" value="1"/>
</dbReference>
<dbReference type="InterPro" id="IPR046928">
    <property type="entry name" value="SDO1/SBDS_C"/>
</dbReference>
<evidence type="ECO:0000259" key="2">
    <source>
        <dbReference type="Pfam" id="PF01172"/>
    </source>
</evidence>
<dbReference type="SUPFAM" id="SSF54980">
    <property type="entry name" value="EF-G C-terminal domain-like"/>
    <property type="match status" value="1"/>
</dbReference>
<evidence type="ECO:0000256" key="1">
    <source>
        <dbReference type="ARBA" id="ARBA00007433"/>
    </source>
</evidence>
<dbReference type="Pfam" id="PF09377">
    <property type="entry name" value="SBDS_domain_II"/>
    <property type="match status" value="1"/>
</dbReference>
<dbReference type="InterPro" id="IPR037188">
    <property type="entry name" value="Sdo1/SBDS_central_sf"/>
</dbReference>
<evidence type="ECO:0000313" key="5">
    <source>
        <dbReference type="EMBL" id="GAI72441.1"/>
    </source>
</evidence>
<dbReference type="PANTHER" id="PTHR10927">
    <property type="entry name" value="RIBOSOME MATURATION PROTEIN SBDS"/>
    <property type="match status" value="1"/>
</dbReference>
<evidence type="ECO:0000259" key="4">
    <source>
        <dbReference type="Pfam" id="PF20268"/>
    </source>
</evidence>
<organism evidence="5">
    <name type="scientific">marine sediment metagenome</name>
    <dbReference type="NCBI Taxonomy" id="412755"/>
    <lineage>
        <taxon>unclassified sequences</taxon>
        <taxon>metagenomes</taxon>
        <taxon>ecological metagenomes</taxon>
    </lineage>
</organism>
<feature type="non-terminal residue" evidence="5">
    <location>
        <position position="1"/>
    </location>
</feature>
<feature type="domain" description="Ribosome maturation protein SDO1/SBDS N-terminal" evidence="2">
    <location>
        <begin position="9"/>
        <end position="95"/>
    </location>
</feature>
<evidence type="ECO:0008006" key="6">
    <source>
        <dbReference type="Google" id="ProtNLM"/>
    </source>
</evidence>
<feature type="domain" description="Ribosome maturation protein SDO1/SBDS C-terminal" evidence="4">
    <location>
        <begin position="167"/>
        <end position="231"/>
    </location>
</feature>
<dbReference type="Gene3D" id="1.10.10.900">
    <property type="entry name" value="SBDS protein C-terminal domain, subdomain 1"/>
    <property type="match status" value="1"/>
</dbReference>
<dbReference type="Gene3D" id="3.30.70.240">
    <property type="match status" value="1"/>
</dbReference>
<dbReference type="Gene3D" id="3.30.1250.10">
    <property type="entry name" value="Ribosome maturation protein SBDS, N-terminal domain"/>
    <property type="match status" value="1"/>
</dbReference>
<sequence length="233" mass="25895">KDMVSVEKAVIARISKAGEVFEVLVDPDKALQFRKDVNVSIENMLAVQEIFKDSKKGERASASELEKGFGTTDVLQIASQIVKNGEIQLTTEQRRKLVDNKKKQIADIISKQGINPKTKLPHPQQRILNAMEEAHVNVDPFRPARDQIESVVAKVQEIIPISIEKVEIAIKVPIQYAGKASSVIRNMVSVKKEEWTSDSWIALVEISAGMQAEIYSKLNEITGGKAEVKAVEH</sequence>
<evidence type="ECO:0000259" key="3">
    <source>
        <dbReference type="Pfam" id="PF09377"/>
    </source>
</evidence>
<reference evidence="5" key="1">
    <citation type="journal article" date="2014" name="Front. Microbiol.">
        <title>High frequency of phylogenetically diverse reductive dehalogenase-homologous genes in deep subseafloor sedimentary metagenomes.</title>
        <authorList>
            <person name="Kawai M."/>
            <person name="Futagami T."/>
            <person name="Toyoda A."/>
            <person name="Takaki Y."/>
            <person name="Nishi S."/>
            <person name="Hori S."/>
            <person name="Arai W."/>
            <person name="Tsubouchi T."/>
            <person name="Morono Y."/>
            <person name="Uchiyama I."/>
            <person name="Ito T."/>
            <person name="Fujiyama A."/>
            <person name="Inagaki F."/>
            <person name="Takami H."/>
        </authorList>
    </citation>
    <scope>NUCLEOTIDE SEQUENCE</scope>
    <source>
        <strain evidence="5">Expedition CK06-06</strain>
    </source>
</reference>
<dbReference type="InterPro" id="IPR035647">
    <property type="entry name" value="EFG_III/V"/>
</dbReference>
<name>X1RZU1_9ZZZZ</name>
<dbReference type="InterPro" id="IPR002140">
    <property type="entry name" value="Sdo1/SBDS"/>
</dbReference>
<dbReference type="AlphaFoldDB" id="X1RZU1"/>